<evidence type="ECO:0000313" key="1">
    <source>
        <dbReference type="EMBL" id="MBJ6362127.1"/>
    </source>
</evidence>
<protein>
    <submittedName>
        <fullName evidence="1">Uncharacterized protein</fullName>
    </submittedName>
</protein>
<proteinExistence type="predicted"/>
<sequence length="120" mass="13441">MVKEALLKLQSEIESKPKNKPVMGLGMEQYVRYIGAELMRFARENPDKAELFMAEGKSIIGSIYAMRKVAEKKKTGNMAMLTPNEGMAVVLEYYGIQQPKAAPEPELELTGFNVDIDDLL</sequence>
<gene>
    <name evidence="1" type="ORF">JFN88_12700</name>
</gene>
<dbReference type="Proteomes" id="UP000640274">
    <property type="component" value="Unassembled WGS sequence"/>
</dbReference>
<comment type="caution">
    <text evidence="1">The sequence shown here is derived from an EMBL/GenBank/DDBJ whole genome shotgun (WGS) entry which is preliminary data.</text>
</comment>
<keyword evidence="2" id="KW-1185">Reference proteome</keyword>
<dbReference type="RefSeq" id="WP_199019666.1">
    <property type="nucleotide sequence ID" value="NZ_JAELUP010000065.1"/>
</dbReference>
<evidence type="ECO:0000313" key="2">
    <source>
        <dbReference type="Proteomes" id="UP000640274"/>
    </source>
</evidence>
<dbReference type="EMBL" id="JAELUP010000065">
    <property type="protein sequence ID" value="MBJ6362127.1"/>
    <property type="molecule type" value="Genomic_DNA"/>
</dbReference>
<dbReference type="AlphaFoldDB" id="A0A934MVH5"/>
<reference evidence="1" key="1">
    <citation type="submission" date="2020-12" db="EMBL/GenBank/DDBJ databases">
        <authorList>
            <person name="Huq M.A."/>
        </authorList>
    </citation>
    <scope>NUCLEOTIDE SEQUENCE</scope>
    <source>
        <strain evidence="1">MAHUQ-46</strain>
    </source>
</reference>
<accession>A0A934MVH5</accession>
<organism evidence="1 2">
    <name type="scientific">Paenibacillus roseus</name>
    <dbReference type="NCBI Taxonomy" id="2798579"/>
    <lineage>
        <taxon>Bacteria</taxon>
        <taxon>Bacillati</taxon>
        <taxon>Bacillota</taxon>
        <taxon>Bacilli</taxon>
        <taxon>Bacillales</taxon>
        <taxon>Paenibacillaceae</taxon>
        <taxon>Paenibacillus</taxon>
    </lineage>
</organism>
<name>A0A934MVH5_9BACL</name>